<dbReference type="AlphaFoldDB" id="A0A5P8WI70"/>
<reference evidence="1 2" key="1">
    <citation type="submission" date="2019-10" db="EMBL/GenBank/DDBJ databases">
        <title>Genomic and transcriptomic insights into the perfect genentic adaptation of a filamentous nitrogen-fixing cyanobacterium to rice fields.</title>
        <authorList>
            <person name="Chen Z."/>
        </authorList>
    </citation>
    <scope>NUCLEOTIDE SEQUENCE [LARGE SCALE GENOMIC DNA]</scope>
    <source>
        <strain evidence="1">CCNUC1</strain>
    </source>
</reference>
<protein>
    <submittedName>
        <fullName evidence="1">Uncharacterized protein</fullName>
    </submittedName>
</protein>
<name>A0A5P8WI70_9NOSO</name>
<dbReference type="EMBL" id="CP045228">
    <property type="protein sequence ID" value="QFS52281.1"/>
    <property type="molecule type" value="Genomic_DNA"/>
</dbReference>
<sequence>MRLIGSSGSGEKVGLTINHLTFSVKNTTCFHGNRAVLVGETQGIF</sequence>
<accession>A0A5P8WI70</accession>
<evidence type="ECO:0000313" key="2">
    <source>
        <dbReference type="Proteomes" id="UP000326678"/>
    </source>
</evidence>
<proteinExistence type="predicted"/>
<keyword evidence="2" id="KW-1185">Reference proteome</keyword>
<organism evidence="1 2">
    <name type="scientific">Nostoc sphaeroides CCNUC1</name>
    <dbReference type="NCBI Taxonomy" id="2653204"/>
    <lineage>
        <taxon>Bacteria</taxon>
        <taxon>Bacillati</taxon>
        <taxon>Cyanobacteriota</taxon>
        <taxon>Cyanophyceae</taxon>
        <taxon>Nostocales</taxon>
        <taxon>Nostocaceae</taxon>
        <taxon>Nostoc</taxon>
    </lineage>
</organism>
<dbReference type="Proteomes" id="UP000326678">
    <property type="component" value="Chromosome pGXM01"/>
</dbReference>
<dbReference type="KEGG" id="nsh:GXM_09775"/>
<evidence type="ECO:0000313" key="1">
    <source>
        <dbReference type="EMBL" id="QFS52281.1"/>
    </source>
</evidence>
<gene>
    <name evidence="1" type="ORF">GXM_09775</name>
</gene>